<dbReference type="GO" id="GO:0003924">
    <property type="term" value="F:GTPase activity"/>
    <property type="evidence" value="ECO:0007669"/>
    <property type="project" value="UniProtKB-UniRule"/>
</dbReference>
<dbReference type="GO" id="GO:0005737">
    <property type="term" value="C:cytoplasm"/>
    <property type="evidence" value="ECO:0007669"/>
    <property type="project" value="UniProtKB-SubCell"/>
</dbReference>
<keyword evidence="2 5" id="KW-0547">Nucleotide-binding</keyword>
<evidence type="ECO:0000256" key="3">
    <source>
        <dbReference type="ARBA" id="ARBA00023134"/>
    </source>
</evidence>
<feature type="binding site" evidence="5">
    <location>
        <position position="189"/>
    </location>
    <ligand>
        <name>GTP</name>
        <dbReference type="ChEBI" id="CHEBI:37565"/>
    </ligand>
</feature>
<evidence type="ECO:0000259" key="9">
    <source>
        <dbReference type="SMART" id="SM00864"/>
    </source>
</evidence>
<keyword evidence="5 7" id="KW-0131">Cell cycle</keyword>
<feature type="domain" description="Tubulin/FtsZ 2-layer sandwich" evidence="10">
    <location>
        <begin position="209"/>
        <end position="326"/>
    </location>
</feature>
<dbReference type="PROSITE" id="PS01134">
    <property type="entry name" value="FTSZ_1"/>
    <property type="match status" value="1"/>
</dbReference>
<dbReference type="InterPro" id="IPR008280">
    <property type="entry name" value="Tub_FtsZ_C"/>
</dbReference>
<evidence type="ECO:0000256" key="6">
    <source>
        <dbReference type="NCBIfam" id="TIGR00065"/>
    </source>
</evidence>
<dbReference type="InterPro" id="IPR018316">
    <property type="entry name" value="Tubulin/FtsZ_2-layer-sand-dom"/>
</dbReference>
<keyword evidence="4 5" id="KW-0717">Septation</keyword>
<dbReference type="InterPro" id="IPR037103">
    <property type="entry name" value="Tubulin/FtsZ-like_C"/>
</dbReference>
<evidence type="ECO:0000313" key="12">
    <source>
        <dbReference type="Proteomes" id="UP000886758"/>
    </source>
</evidence>
<organism evidence="11 12">
    <name type="scientific">Candidatus Pelethenecus faecipullorum</name>
    <dbReference type="NCBI Taxonomy" id="2840900"/>
    <lineage>
        <taxon>Bacteria</taxon>
        <taxon>Bacillati</taxon>
        <taxon>Mycoplasmatota</taxon>
        <taxon>Mollicutes</taxon>
        <taxon>Candidatus Pelethenecus</taxon>
    </lineage>
</organism>
<dbReference type="PANTHER" id="PTHR30314">
    <property type="entry name" value="CELL DIVISION PROTEIN FTSZ-RELATED"/>
    <property type="match status" value="1"/>
</dbReference>
<dbReference type="NCBIfam" id="TIGR00065">
    <property type="entry name" value="ftsZ"/>
    <property type="match status" value="1"/>
</dbReference>
<dbReference type="GO" id="GO:0032153">
    <property type="term" value="C:cell division site"/>
    <property type="evidence" value="ECO:0007669"/>
    <property type="project" value="UniProtKB-UniRule"/>
</dbReference>
<dbReference type="EMBL" id="DVLF01000108">
    <property type="protein sequence ID" value="HIT50079.1"/>
    <property type="molecule type" value="Genomic_DNA"/>
</dbReference>
<comment type="function">
    <text evidence="5 7">Essential cell division protein that forms a contractile ring structure (Z ring) at the future cell division site. The regulation of the ring assembly controls the timing and the location of cell division. One of the functions of the FtsZ ring is to recruit other cell division proteins to the septum to produce a new cell wall between the dividing cells. Binds GTP and shows GTPase activity.</text>
</comment>
<dbReference type="GO" id="GO:0051258">
    <property type="term" value="P:protein polymerization"/>
    <property type="evidence" value="ECO:0007669"/>
    <property type="project" value="UniProtKB-UniRule"/>
</dbReference>
<keyword evidence="5" id="KW-0963">Cytoplasm</keyword>
<dbReference type="GO" id="GO:0043093">
    <property type="term" value="P:FtsZ-dependent cytokinesis"/>
    <property type="evidence" value="ECO:0007669"/>
    <property type="project" value="UniProtKB-UniRule"/>
</dbReference>
<protein>
    <recommendedName>
        <fullName evidence="5 6">Cell division protein FtsZ</fullName>
    </recommendedName>
</protein>
<dbReference type="InterPro" id="IPR020805">
    <property type="entry name" value="Cell_div_FtsZ_CS"/>
</dbReference>
<feature type="binding site" evidence="5">
    <location>
        <begin position="110"/>
        <end position="112"/>
    </location>
    <ligand>
        <name>GTP</name>
        <dbReference type="ChEBI" id="CHEBI:37565"/>
    </ligand>
</feature>
<keyword evidence="5 7" id="KW-0132">Cell division</keyword>
<dbReference type="Pfam" id="PF00091">
    <property type="entry name" value="Tubulin"/>
    <property type="match status" value="1"/>
</dbReference>
<feature type="binding site" evidence="5">
    <location>
        <begin position="23"/>
        <end position="27"/>
    </location>
    <ligand>
        <name>GTP</name>
        <dbReference type="ChEBI" id="CHEBI:37565"/>
    </ligand>
</feature>
<comment type="subunit">
    <text evidence="5">Homodimer. Polymerizes to form a dynamic ring structure in a strictly GTP-dependent manner. Interacts directly with several other division proteins.</text>
</comment>
<feature type="domain" description="Tubulin/FtsZ GTPase" evidence="9">
    <location>
        <begin position="15"/>
        <end position="207"/>
    </location>
</feature>
<evidence type="ECO:0000256" key="5">
    <source>
        <dbReference type="HAMAP-Rule" id="MF_00909"/>
    </source>
</evidence>
<dbReference type="Gene3D" id="3.30.1330.20">
    <property type="entry name" value="Tubulin/FtsZ, C-terminal domain"/>
    <property type="match status" value="1"/>
</dbReference>
<evidence type="ECO:0000256" key="1">
    <source>
        <dbReference type="ARBA" id="ARBA00009690"/>
    </source>
</evidence>
<proteinExistence type="inferred from homology"/>
<dbReference type="SMART" id="SM00864">
    <property type="entry name" value="Tubulin"/>
    <property type="match status" value="1"/>
</dbReference>
<sequence>MIFDELDTLEAAKTKIKVIGVGGAGKNAIDHMIENEVHGVEFFAVNTDAQDLKYSKAHNRLLIGKNTTHGHGAGANPEVGKEAALESEEEIYEMIHDADMVFITCGMGGGTGTGAAPVIARIAKENGCLTVGICTKPFLFEGPERTKNAVAGLTELRQYVDTLIVIPNQRLLQIVDPSTPLLDAFREADNVLRKGVQGIAEIISIPGMINVDFADVRHVMENSGTALMGIGAATGPDRALMAARKAIHSSLLEVTIDGATDAIVNITSSERLTAKEIEIAIAEIRNNCDKDLNIIYGTAYNNDLGDEMIVTVIATGYELKAQNSGYDELASEIYSHDSDENIEYEGLLHKEILDEPDESTKKVEEIFDIKGSRRAEKIRLKEEKKQKKAEEKKPAEDVPSTRELPFWLRKK</sequence>
<reference evidence="11" key="2">
    <citation type="journal article" date="2021" name="PeerJ">
        <title>Extensive microbial diversity within the chicken gut microbiome revealed by metagenomics and culture.</title>
        <authorList>
            <person name="Gilroy R."/>
            <person name="Ravi A."/>
            <person name="Getino M."/>
            <person name="Pursley I."/>
            <person name="Horton D.L."/>
            <person name="Alikhan N.F."/>
            <person name="Baker D."/>
            <person name="Gharbi K."/>
            <person name="Hall N."/>
            <person name="Watson M."/>
            <person name="Adriaenssens E.M."/>
            <person name="Foster-Nyarko E."/>
            <person name="Jarju S."/>
            <person name="Secka A."/>
            <person name="Antonio M."/>
            <person name="Oren A."/>
            <person name="Chaudhuri R.R."/>
            <person name="La Ragione R."/>
            <person name="Hildebrand F."/>
            <person name="Pallen M.J."/>
        </authorList>
    </citation>
    <scope>NUCLEOTIDE SEQUENCE</scope>
    <source>
        <strain evidence="11">ChiW17-6978</strain>
    </source>
</reference>
<dbReference type="SUPFAM" id="SSF52490">
    <property type="entry name" value="Tubulin nucleotide-binding domain-like"/>
    <property type="match status" value="1"/>
</dbReference>
<dbReference type="SUPFAM" id="SSF55307">
    <property type="entry name" value="Tubulin C-terminal domain-like"/>
    <property type="match status" value="1"/>
</dbReference>
<dbReference type="PROSITE" id="PS01135">
    <property type="entry name" value="FTSZ_2"/>
    <property type="match status" value="1"/>
</dbReference>
<comment type="subcellular location">
    <subcellularLocation>
        <location evidence="5">Cytoplasm</location>
    </subcellularLocation>
    <text evidence="5">Assembles at midcell at the inner surface of the cytoplasmic membrane.</text>
</comment>
<dbReference type="GO" id="GO:0005525">
    <property type="term" value="F:GTP binding"/>
    <property type="evidence" value="ECO:0007669"/>
    <property type="project" value="UniProtKB-UniRule"/>
</dbReference>
<dbReference type="Gene3D" id="3.40.50.1440">
    <property type="entry name" value="Tubulin/FtsZ, GTPase domain"/>
    <property type="match status" value="1"/>
</dbReference>
<dbReference type="InterPro" id="IPR045061">
    <property type="entry name" value="FtsZ/CetZ"/>
</dbReference>
<evidence type="ECO:0000313" key="11">
    <source>
        <dbReference type="EMBL" id="HIT50079.1"/>
    </source>
</evidence>
<dbReference type="PRINTS" id="PR00423">
    <property type="entry name" value="CELLDVISFTSZ"/>
</dbReference>
<dbReference type="Proteomes" id="UP000886758">
    <property type="component" value="Unassembled WGS sequence"/>
</dbReference>
<comment type="similarity">
    <text evidence="1 5 7">Belongs to the FtsZ family.</text>
</comment>
<keyword evidence="3 5" id="KW-0342">GTP-binding</keyword>
<accession>A0A9D1GQR0</accession>
<dbReference type="GO" id="GO:0000917">
    <property type="term" value="P:division septum assembly"/>
    <property type="evidence" value="ECO:0007669"/>
    <property type="project" value="UniProtKB-KW"/>
</dbReference>
<dbReference type="InterPro" id="IPR024757">
    <property type="entry name" value="FtsZ_C"/>
</dbReference>
<dbReference type="CDD" id="cd02201">
    <property type="entry name" value="FtsZ_type1"/>
    <property type="match status" value="1"/>
</dbReference>
<reference evidence="11" key="1">
    <citation type="submission" date="2020-10" db="EMBL/GenBank/DDBJ databases">
        <authorList>
            <person name="Gilroy R."/>
        </authorList>
    </citation>
    <scope>NUCLEOTIDE SEQUENCE</scope>
    <source>
        <strain evidence="11">ChiW17-6978</strain>
    </source>
</reference>
<dbReference type="InterPro" id="IPR003008">
    <property type="entry name" value="Tubulin_FtsZ_GTPase"/>
</dbReference>
<evidence type="ECO:0000256" key="8">
    <source>
        <dbReference type="SAM" id="MobiDB-lite"/>
    </source>
</evidence>
<dbReference type="AlphaFoldDB" id="A0A9D1GQR0"/>
<evidence type="ECO:0000256" key="4">
    <source>
        <dbReference type="ARBA" id="ARBA00023210"/>
    </source>
</evidence>
<dbReference type="InterPro" id="IPR000158">
    <property type="entry name" value="Cell_div_FtsZ"/>
</dbReference>
<feature type="compositionally biased region" description="Basic and acidic residues" evidence="8">
    <location>
        <begin position="380"/>
        <end position="400"/>
    </location>
</feature>
<dbReference type="Pfam" id="PF12327">
    <property type="entry name" value="FtsZ_C"/>
    <property type="match status" value="1"/>
</dbReference>
<dbReference type="HAMAP" id="MF_00909">
    <property type="entry name" value="FtsZ"/>
    <property type="match status" value="1"/>
</dbReference>
<evidence type="ECO:0000256" key="2">
    <source>
        <dbReference type="ARBA" id="ARBA00022741"/>
    </source>
</evidence>
<dbReference type="SMART" id="SM00865">
    <property type="entry name" value="Tubulin_C"/>
    <property type="match status" value="1"/>
</dbReference>
<comment type="caution">
    <text evidence="11">The sequence shown here is derived from an EMBL/GenBank/DDBJ whole genome shotgun (WGS) entry which is preliminary data.</text>
</comment>
<name>A0A9D1GQR0_9MOLU</name>
<feature type="binding site" evidence="5">
    <location>
        <position position="141"/>
    </location>
    <ligand>
        <name>GTP</name>
        <dbReference type="ChEBI" id="CHEBI:37565"/>
    </ligand>
</feature>
<evidence type="ECO:0000256" key="7">
    <source>
        <dbReference type="RuleBase" id="RU000631"/>
    </source>
</evidence>
<dbReference type="FunFam" id="3.40.50.1440:FF:000001">
    <property type="entry name" value="Cell division protein FtsZ"/>
    <property type="match status" value="1"/>
</dbReference>
<gene>
    <name evidence="5 11" type="primary">ftsZ</name>
    <name evidence="11" type="ORF">IAD46_03530</name>
</gene>
<feature type="region of interest" description="Disordered" evidence="8">
    <location>
        <begin position="380"/>
        <end position="411"/>
    </location>
</feature>
<dbReference type="InterPro" id="IPR036525">
    <property type="entry name" value="Tubulin/FtsZ_GTPase_sf"/>
</dbReference>
<evidence type="ECO:0000259" key="10">
    <source>
        <dbReference type="SMART" id="SM00865"/>
    </source>
</evidence>
<feature type="binding site" evidence="5">
    <location>
        <position position="145"/>
    </location>
    <ligand>
        <name>GTP</name>
        <dbReference type="ChEBI" id="CHEBI:37565"/>
    </ligand>
</feature>
<dbReference type="PANTHER" id="PTHR30314:SF3">
    <property type="entry name" value="MITOCHONDRIAL DIVISION PROTEIN FSZA"/>
    <property type="match status" value="1"/>
</dbReference>